<evidence type="ECO:0000256" key="7">
    <source>
        <dbReference type="SAM" id="SignalP"/>
    </source>
</evidence>
<dbReference type="NCBIfam" id="NF008211">
    <property type="entry name" value="PRK10974.1"/>
    <property type="match status" value="1"/>
</dbReference>
<comment type="caution">
    <text evidence="8">The sequence shown here is derived from an EMBL/GenBank/DDBJ whole genome shotgun (WGS) entry which is preliminary data.</text>
</comment>
<proteinExistence type="inferred from homology"/>
<keyword evidence="5" id="KW-0813">Transport</keyword>
<feature type="signal peptide" evidence="7">
    <location>
        <begin position="1"/>
        <end position="24"/>
    </location>
</feature>
<dbReference type="Pfam" id="PF13416">
    <property type="entry name" value="SBP_bac_8"/>
    <property type="match status" value="1"/>
</dbReference>
<comment type="subcellular location">
    <subcellularLocation>
        <location evidence="1">Periplasm</location>
    </subcellularLocation>
</comment>
<feature type="chain" id="PRO_5045762269" description="sn-glycerol-3-phosphate-binding periplasmic protein UgpB" evidence="7">
    <location>
        <begin position="25"/>
        <end position="438"/>
    </location>
</feature>
<name>A0ABS5T4S3_9GAMM</name>
<dbReference type="SUPFAM" id="SSF53850">
    <property type="entry name" value="Periplasmic binding protein-like II"/>
    <property type="match status" value="1"/>
</dbReference>
<keyword evidence="6 7" id="KW-0732">Signal</keyword>
<evidence type="ECO:0000256" key="1">
    <source>
        <dbReference type="ARBA" id="ARBA00004418"/>
    </source>
</evidence>
<dbReference type="Gene3D" id="3.40.190.10">
    <property type="entry name" value="Periplasmic binding protein-like II"/>
    <property type="match status" value="2"/>
</dbReference>
<dbReference type="EMBL" id="JABBFO010000006">
    <property type="protein sequence ID" value="MBT0727355.1"/>
    <property type="molecule type" value="Genomic_DNA"/>
</dbReference>
<evidence type="ECO:0000313" key="8">
    <source>
        <dbReference type="EMBL" id="MBT0727355.1"/>
    </source>
</evidence>
<dbReference type="InterPro" id="IPR006059">
    <property type="entry name" value="SBP"/>
</dbReference>
<keyword evidence="9" id="KW-1185">Reference proteome</keyword>
<dbReference type="PANTHER" id="PTHR43649">
    <property type="entry name" value="ARABINOSE-BINDING PROTEIN-RELATED"/>
    <property type="match status" value="1"/>
</dbReference>
<accession>A0ABS5T4S3</accession>
<evidence type="ECO:0000256" key="2">
    <source>
        <dbReference type="ARBA" id="ARBA00008520"/>
    </source>
</evidence>
<dbReference type="CDD" id="cd14748">
    <property type="entry name" value="PBP2_UgpB"/>
    <property type="match status" value="1"/>
</dbReference>
<evidence type="ECO:0000256" key="4">
    <source>
        <dbReference type="ARBA" id="ARBA00017470"/>
    </source>
</evidence>
<evidence type="ECO:0000256" key="6">
    <source>
        <dbReference type="ARBA" id="ARBA00022729"/>
    </source>
</evidence>
<evidence type="ECO:0000313" key="9">
    <source>
        <dbReference type="Proteomes" id="UP000786875"/>
    </source>
</evidence>
<sequence>MRSTTLRRSILALCLTTLSVYANASVDIPFWHSMEGELGTEVDSLAQRFNQTHTQYHITPVYKGNYSQSLASGIAAIRAGHPPAILQVYEVGTATMMASHAIIPVWELFQETNIHLDEQQFVPSIASYYSDAKTGKIVAEPFNSSTPVLYFNKDAFKRAGLDPNKAPATWQELEADAQALKKSGQTCSYSSGWQGWIQLEEFSAWNGLPVATANNGFDGTDTRLLFNGPLQVQHIEQLARMKQDGTFSYLGRTDEPTKAFSAGDCAMITASSGSLADIKHSAKFNYGVAPMPYQQGVKDAPQNAMIGGASLWVMKGQTPDVYKGVAEFLRFLSQPDIAAEWHQKTGYLPITTAAYQLTEKQGFYSQNPGADIAIKQMLNKAPLPYTKGLRLGNMPQIRTIVDEELESVWTGKKTAQAALDSAVERGDQQLQRFRQQVK</sequence>
<protein>
    <recommendedName>
        <fullName evidence="4">sn-glycerol-3-phosphate-binding periplasmic protein UgpB</fullName>
    </recommendedName>
</protein>
<dbReference type="RefSeq" id="WP_214213499.1">
    <property type="nucleotide sequence ID" value="NZ_JABBFO010000006.1"/>
</dbReference>
<dbReference type="Proteomes" id="UP000786875">
    <property type="component" value="Unassembled WGS sequence"/>
</dbReference>
<reference evidence="8 9" key="1">
    <citation type="submission" date="2020-04" db="EMBL/GenBank/DDBJ databases">
        <title>Genome sequencing of Rosenbergiella species.</title>
        <authorList>
            <person name="Alvarez-Perez S."/>
            <person name="Lievens B."/>
        </authorList>
    </citation>
    <scope>NUCLEOTIDE SEQUENCE [LARGE SCALE GENOMIC DNA]</scope>
    <source>
        <strain evidence="8 9">CdVSA20.1</strain>
    </source>
</reference>
<gene>
    <name evidence="8" type="primary">ugpB</name>
    <name evidence="8" type="ORF">HGT73_08140</name>
</gene>
<evidence type="ECO:0000256" key="3">
    <source>
        <dbReference type="ARBA" id="ARBA00011557"/>
    </source>
</evidence>
<organism evidence="8 9">
    <name type="scientific">Rosenbergiella australiborealis</name>
    <dbReference type="NCBI Taxonomy" id="1544696"/>
    <lineage>
        <taxon>Bacteria</taxon>
        <taxon>Pseudomonadati</taxon>
        <taxon>Pseudomonadota</taxon>
        <taxon>Gammaproteobacteria</taxon>
        <taxon>Enterobacterales</taxon>
        <taxon>Erwiniaceae</taxon>
        <taxon>Rosenbergiella</taxon>
    </lineage>
</organism>
<dbReference type="PANTHER" id="PTHR43649:SF31">
    <property type="entry name" value="SN-GLYCEROL-3-PHOSPHATE-BINDING PERIPLASMIC PROTEIN UGPB"/>
    <property type="match status" value="1"/>
</dbReference>
<evidence type="ECO:0000256" key="5">
    <source>
        <dbReference type="ARBA" id="ARBA00022448"/>
    </source>
</evidence>
<comment type="similarity">
    <text evidence="2">Belongs to the bacterial solute-binding protein 1 family.</text>
</comment>
<dbReference type="InterPro" id="IPR050490">
    <property type="entry name" value="Bact_solute-bd_prot1"/>
</dbReference>
<comment type="subunit">
    <text evidence="3">The complex is composed of two ATP-binding proteins (UgpC), two transmembrane proteins (UgpA and UgpE) and a solute-binding protein (UgpB).</text>
</comment>